<evidence type="ECO:0000256" key="1">
    <source>
        <dbReference type="ARBA" id="ARBA00022729"/>
    </source>
</evidence>
<dbReference type="EMBL" id="JAZAVJ010000020">
    <property type="protein sequence ID" value="KAK7421779.1"/>
    <property type="molecule type" value="Genomic_DNA"/>
</dbReference>
<feature type="signal peptide" evidence="3">
    <location>
        <begin position="1"/>
        <end position="25"/>
    </location>
</feature>
<dbReference type="SUPFAM" id="SSF50685">
    <property type="entry name" value="Barwin-like endoglucanases"/>
    <property type="match status" value="1"/>
</dbReference>
<protein>
    <recommendedName>
        <fullName evidence="6">RlpA-like protein double-psi beta-barrel domain-containing protein</fullName>
    </recommendedName>
</protein>
<evidence type="ECO:0008006" key="6">
    <source>
        <dbReference type="Google" id="ProtNLM"/>
    </source>
</evidence>
<name>A0ABR1HKX4_9HYPO</name>
<dbReference type="PANTHER" id="PTHR31836">
    <property type="match status" value="1"/>
</dbReference>
<dbReference type="InterPro" id="IPR051477">
    <property type="entry name" value="Expansin_CellWall"/>
</dbReference>
<sequence length="171" mass="17628">MFSLKSLVVLAGLAISGITAGPCKASFLSALGDETSITASTDDTPTTTSTLSITESSTTTSETATTSTTAPQSPANHGRAEFTLEYSNGFQCGTSFKPSQMIVAVHGSWCGNGAGCGRIMRVTGPRGTADVAVFDLCPWCTANDLDLSMAGFQAVVGDLETGGANVDWRWV</sequence>
<dbReference type="PANTHER" id="PTHR31836:SF21">
    <property type="entry name" value="EXPANSIN-LIKE PROTEIN 7"/>
    <property type="match status" value="1"/>
</dbReference>
<dbReference type="Proteomes" id="UP001498476">
    <property type="component" value="Unassembled WGS sequence"/>
</dbReference>
<keyword evidence="5" id="KW-1185">Reference proteome</keyword>
<comment type="caution">
    <text evidence="4">The sequence shown here is derived from an EMBL/GenBank/DDBJ whole genome shotgun (WGS) entry which is preliminary data.</text>
</comment>
<dbReference type="CDD" id="cd22191">
    <property type="entry name" value="DPBB_RlpA_EXP_N-like"/>
    <property type="match status" value="1"/>
</dbReference>
<gene>
    <name evidence="4" type="ORF">QQX98_001994</name>
</gene>
<feature type="region of interest" description="Disordered" evidence="2">
    <location>
        <begin position="37"/>
        <end position="77"/>
    </location>
</feature>
<accession>A0ABR1HKX4</accession>
<evidence type="ECO:0000256" key="3">
    <source>
        <dbReference type="SAM" id="SignalP"/>
    </source>
</evidence>
<evidence type="ECO:0000256" key="2">
    <source>
        <dbReference type="SAM" id="MobiDB-lite"/>
    </source>
</evidence>
<dbReference type="InterPro" id="IPR036908">
    <property type="entry name" value="RlpA-like_sf"/>
</dbReference>
<keyword evidence="1 3" id="KW-0732">Signal</keyword>
<evidence type="ECO:0000313" key="4">
    <source>
        <dbReference type="EMBL" id="KAK7421779.1"/>
    </source>
</evidence>
<proteinExistence type="predicted"/>
<organism evidence="4 5">
    <name type="scientific">Neonectria punicea</name>
    <dbReference type="NCBI Taxonomy" id="979145"/>
    <lineage>
        <taxon>Eukaryota</taxon>
        <taxon>Fungi</taxon>
        <taxon>Dikarya</taxon>
        <taxon>Ascomycota</taxon>
        <taxon>Pezizomycotina</taxon>
        <taxon>Sordariomycetes</taxon>
        <taxon>Hypocreomycetidae</taxon>
        <taxon>Hypocreales</taxon>
        <taxon>Nectriaceae</taxon>
        <taxon>Neonectria</taxon>
    </lineage>
</organism>
<reference evidence="4 5" key="1">
    <citation type="journal article" date="2025" name="Microbiol. Resour. Announc.">
        <title>Draft genome sequences for Neonectria magnoliae and Neonectria punicea, canker pathogens of Liriodendron tulipifera and Acer saccharum in West Virginia.</title>
        <authorList>
            <person name="Petronek H.M."/>
            <person name="Kasson M.T."/>
            <person name="Metheny A.M."/>
            <person name="Stauder C.M."/>
            <person name="Lovett B."/>
            <person name="Lynch S.C."/>
            <person name="Garnas J.R."/>
            <person name="Kasson L.R."/>
            <person name="Stajich J.E."/>
        </authorList>
    </citation>
    <scope>NUCLEOTIDE SEQUENCE [LARGE SCALE GENOMIC DNA]</scope>
    <source>
        <strain evidence="4 5">NRRL 64653</strain>
    </source>
</reference>
<evidence type="ECO:0000313" key="5">
    <source>
        <dbReference type="Proteomes" id="UP001498476"/>
    </source>
</evidence>
<feature type="chain" id="PRO_5047443222" description="RlpA-like protein double-psi beta-barrel domain-containing protein" evidence="3">
    <location>
        <begin position="26"/>
        <end position="171"/>
    </location>
</feature>
<dbReference type="Gene3D" id="2.40.40.10">
    <property type="entry name" value="RlpA-like domain"/>
    <property type="match status" value="1"/>
</dbReference>
<feature type="compositionally biased region" description="Low complexity" evidence="2">
    <location>
        <begin position="37"/>
        <end position="69"/>
    </location>
</feature>